<dbReference type="OrthoDB" id="249920at2"/>
<dbReference type="Pfam" id="PF07963">
    <property type="entry name" value="N_methyl"/>
    <property type="match status" value="1"/>
</dbReference>
<evidence type="ECO:0000256" key="1">
    <source>
        <dbReference type="SAM" id="Phobius"/>
    </source>
</evidence>
<keyword evidence="1" id="KW-0472">Membrane</keyword>
<dbReference type="Pfam" id="PF07596">
    <property type="entry name" value="SBP_bac_10"/>
    <property type="match status" value="1"/>
</dbReference>
<keyword evidence="4" id="KW-1185">Reference proteome</keyword>
<evidence type="ECO:0000313" key="4">
    <source>
        <dbReference type="Proteomes" id="UP000320421"/>
    </source>
</evidence>
<dbReference type="Proteomes" id="UP000320421">
    <property type="component" value="Chromosome"/>
</dbReference>
<dbReference type="InterPro" id="IPR012902">
    <property type="entry name" value="N_methyl_site"/>
</dbReference>
<dbReference type="PROSITE" id="PS00409">
    <property type="entry name" value="PROKAR_NTER_METHYL"/>
    <property type="match status" value="1"/>
</dbReference>
<gene>
    <name evidence="3" type="primary">xcpT_6</name>
    <name evidence="3" type="ORF">HG66A1_02720</name>
</gene>
<reference evidence="3 4" key="1">
    <citation type="submission" date="2019-02" db="EMBL/GenBank/DDBJ databases">
        <title>Deep-cultivation of Planctomycetes and their phenomic and genomic characterization uncovers novel biology.</title>
        <authorList>
            <person name="Wiegand S."/>
            <person name="Jogler M."/>
            <person name="Boedeker C."/>
            <person name="Pinto D."/>
            <person name="Vollmers J."/>
            <person name="Rivas-Marin E."/>
            <person name="Kohn T."/>
            <person name="Peeters S.H."/>
            <person name="Heuer A."/>
            <person name="Rast P."/>
            <person name="Oberbeckmann S."/>
            <person name="Bunk B."/>
            <person name="Jeske O."/>
            <person name="Meyerdierks A."/>
            <person name="Storesund J.E."/>
            <person name="Kallscheuer N."/>
            <person name="Luecker S."/>
            <person name="Lage O.M."/>
            <person name="Pohl T."/>
            <person name="Merkel B.J."/>
            <person name="Hornburger P."/>
            <person name="Mueller R.-W."/>
            <person name="Bruemmer F."/>
            <person name="Labrenz M."/>
            <person name="Spormann A.M."/>
            <person name="Op den Camp H."/>
            <person name="Overmann J."/>
            <person name="Amann R."/>
            <person name="Jetten M.S.M."/>
            <person name="Mascher T."/>
            <person name="Medema M.H."/>
            <person name="Devos D.P."/>
            <person name="Kaster A.-K."/>
            <person name="Ovreas L."/>
            <person name="Rohde M."/>
            <person name="Galperin M.Y."/>
            <person name="Jogler C."/>
        </authorList>
    </citation>
    <scope>NUCLEOTIDE SEQUENCE [LARGE SCALE GENOMIC DNA]</scope>
    <source>
        <strain evidence="3 4">HG66A1</strain>
    </source>
</reference>
<keyword evidence="1" id="KW-1133">Transmembrane helix</keyword>
<sequence>MLFPQSRSPYPPQTPQSALQARKRGFTLIELLVVIAIIAVLVALLLPAVQQAREAARMAQCKNNLRQIVLACHMYADSNSGYWPPAAADAADYINGNKERWHGKRVTSNGTTKFKPHLGPLAPYLEQNAAIKKCPTFGNFGEHGTVPNAFEGGAGGYGYNQAYVGGTSWKNTYELASQVTTRMHEIGSLARTVAFADAALAQGFPDLHIIEYSFIEPPFFVDNWGSPSSSPPIPPTFKETSGRPDPSIHFRHTGTIANIGWADGRVTSTVMSGTGTSAYGGDPKKYQLGWFGPMDSNILFNNKDKLDSEMGGVQ</sequence>
<dbReference type="PANTHER" id="PTHR30093">
    <property type="entry name" value="GENERAL SECRETION PATHWAY PROTEIN G"/>
    <property type="match status" value="1"/>
</dbReference>
<evidence type="ECO:0000259" key="2">
    <source>
        <dbReference type="Pfam" id="PF07596"/>
    </source>
</evidence>
<dbReference type="Gene3D" id="3.30.700.10">
    <property type="entry name" value="Glycoprotein, Type 4 Pilin"/>
    <property type="match status" value="1"/>
</dbReference>
<evidence type="ECO:0000313" key="3">
    <source>
        <dbReference type="EMBL" id="QDT18511.1"/>
    </source>
</evidence>
<protein>
    <submittedName>
        <fullName evidence="3">Type II secretion system protein G</fullName>
    </submittedName>
</protein>
<dbReference type="NCBIfam" id="TIGR02532">
    <property type="entry name" value="IV_pilin_GFxxxE"/>
    <property type="match status" value="1"/>
</dbReference>
<dbReference type="EMBL" id="CP036266">
    <property type="protein sequence ID" value="QDT18511.1"/>
    <property type="molecule type" value="Genomic_DNA"/>
</dbReference>
<name>A0A517PGL2_9PLAN</name>
<dbReference type="InterPro" id="IPR011453">
    <property type="entry name" value="DUF1559"/>
</dbReference>
<dbReference type="InterPro" id="IPR045584">
    <property type="entry name" value="Pilin-like"/>
</dbReference>
<accession>A0A517PGL2</accession>
<feature type="domain" description="DUF1559" evidence="2">
    <location>
        <begin position="50"/>
        <end position="130"/>
    </location>
</feature>
<dbReference type="RefSeq" id="WP_145180113.1">
    <property type="nucleotide sequence ID" value="NZ_CP036266.1"/>
</dbReference>
<dbReference type="SUPFAM" id="SSF54523">
    <property type="entry name" value="Pili subunits"/>
    <property type="match status" value="1"/>
</dbReference>
<proteinExistence type="predicted"/>
<keyword evidence="1" id="KW-0812">Transmembrane</keyword>
<dbReference type="AlphaFoldDB" id="A0A517PGL2"/>
<organism evidence="3 4">
    <name type="scientific">Gimesia chilikensis</name>
    <dbReference type="NCBI Taxonomy" id="2605989"/>
    <lineage>
        <taxon>Bacteria</taxon>
        <taxon>Pseudomonadati</taxon>
        <taxon>Planctomycetota</taxon>
        <taxon>Planctomycetia</taxon>
        <taxon>Planctomycetales</taxon>
        <taxon>Planctomycetaceae</taxon>
        <taxon>Gimesia</taxon>
    </lineage>
</organism>
<feature type="transmembrane region" description="Helical" evidence="1">
    <location>
        <begin position="28"/>
        <end position="49"/>
    </location>
</feature>
<dbReference type="PANTHER" id="PTHR30093:SF2">
    <property type="entry name" value="TYPE II SECRETION SYSTEM PROTEIN H"/>
    <property type="match status" value="1"/>
</dbReference>